<comment type="caution">
    <text evidence="1">The sequence shown here is derived from an EMBL/GenBank/DDBJ whole genome shotgun (WGS) entry which is preliminary data.</text>
</comment>
<protein>
    <recommendedName>
        <fullName evidence="3">DUF397 domain-containing protein</fullName>
    </recommendedName>
</protein>
<evidence type="ECO:0008006" key="3">
    <source>
        <dbReference type="Google" id="ProtNLM"/>
    </source>
</evidence>
<dbReference type="AlphaFoldDB" id="A0A7K2INA5"/>
<evidence type="ECO:0000313" key="2">
    <source>
        <dbReference type="Proteomes" id="UP000467124"/>
    </source>
</evidence>
<gene>
    <name evidence="1" type="ORF">GTW20_03955</name>
</gene>
<sequence>MVQIAGDCKGDDCPKVFTTGKDSIVVQGDLVTSVRSPEGEALVEIPRSVWEEAVRALGR</sequence>
<reference evidence="1 2" key="1">
    <citation type="journal article" date="2019" name="Nat. Commun.">
        <title>The antimicrobial potential of Streptomyces from insect microbiomes.</title>
        <authorList>
            <person name="Chevrette M.G."/>
            <person name="Carlson C.M."/>
            <person name="Ortega H.E."/>
            <person name="Thomas C."/>
            <person name="Ananiev G.E."/>
            <person name="Barns K.J."/>
            <person name="Book A.J."/>
            <person name="Cagnazzo J."/>
            <person name="Carlos C."/>
            <person name="Flanigan W."/>
            <person name="Grubbs K.J."/>
            <person name="Horn H.A."/>
            <person name="Hoffmann F.M."/>
            <person name="Klassen J.L."/>
            <person name="Knack J.J."/>
            <person name="Lewin G.R."/>
            <person name="McDonald B.R."/>
            <person name="Muller L."/>
            <person name="Melo W.G.P."/>
            <person name="Pinto-Tomas A.A."/>
            <person name="Schmitz A."/>
            <person name="Wendt-Pienkowski E."/>
            <person name="Wildman S."/>
            <person name="Zhao M."/>
            <person name="Zhang F."/>
            <person name="Bugni T.S."/>
            <person name="Andes D.R."/>
            <person name="Pupo M.T."/>
            <person name="Currie C.R."/>
        </authorList>
    </citation>
    <scope>NUCLEOTIDE SEQUENCE [LARGE SCALE GENOMIC DNA]</scope>
    <source>
        <strain evidence="1 2">SID5840</strain>
    </source>
</reference>
<dbReference type="RefSeq" id="WP_161112313.1">
    <property type="nucleotide sequence ID" value="NZ_JBHYPJ010000010.1"/>
</dbReference>
<dbReference type="Proteomes" id="UP000467124">
    <property type="component" value="Unassembled WGS sequence"/>
</dbReference>
<dbReference type="EMBL" id="WWHY01000001">
    <property type="protein sequence ID" value="MYR31439.1"/>
    <property type="molecule type" value="Genomic_DNA"/>
</dbReference>
<organism evidence="1 2">
    <name type="scientific">Nocardiopsis alba</name>
    <dbReference type="NCBI Taxonomy" id="53437"/>
    <lineage>
        <taxon>Bacteria</taxon>
        <taxon>Bacillati</taxon>
        <taxon>Actinomycetota</taxon>
        <taxon>Actinomycetes</taxon>
        <taxon>Streptosporangiales</taxon>
        <taxon>Nocardiopsidaceae</taxon>
        <taxon>Nocardiopsis</taxon>
    </lineage>
</organism>
<accession>A0A7K2INA5</accession>
<evidence type="ECO:0000313" key="1">
    <source>
        <dbReference type="EMBL" id="MYR31439.1"/>
    </source>
</evidence>
<proteinExistence type="predicted"/>
<name>A0A7K2INA5_9ACTN</name>